<organism evidence="2 3">
    <name type="scientific">Pseudaquabacterium pictum</name>
    <dbReference type="NCBI Taxonomy" id="2315236"/>
    <lineage>
        <taxon>Bacteria</taxon>
        <taxon>Pseudomonadati</taxon>
        <taxon>Pseudomonadota</taxon>
        <taxon>Betaproteobacteria</taxon>
        <taxon>Burkholderiales</taxon>
        <taxon>Sphaerotilaceae</taxon>
        <taxon>Pseudaquabacterium</taxon>
    </lineage>
</organism>
<accession>A0A480AL39</accession>
<evidence type="ECO:0000259" key="1">
    <source>
        <dbReference type="Pfam" id="PF24696"/>
    </source>
</evidence>
<name>A0A480AL39_9BURK</name>
<evidence type="ECO:0000313" key="2">
    <source>
        <dbReference type="EMBL" id="GCL61440.1"/>
    </source>
</evidence>
<dbReference type="AlphaFoldDB" id="A0A480AL39"/>
<reference evidence="3" key="1">
    <citation type="submission" date="2019-03" db="EMBL/GenBank/DDBJ databases">
        <title>Aquabacterium pictum sp.nov., the first bacteriochlorophyll a-containing freshwater bacterium in the genus Aquabacterium of the class Betaproteobacteria.</title>
        <authorList>
            <person name="Hirose S."/>
            <person name="Tank M."/>
            <person name="Hara E."/>
            <person name="Tamaki H."/>
            <person name="Takaichi S."/>
            <person name="Haruta S."/>
            <person name="Hanada S."/>
        </authorList>
    </citation>
    <scope>NUCLEOTIDE SEQUENCE [LARGE SCALE GENOMIC DNA]</scope>
    <source>
        <strain evidence="3">W35</strain>
    </source>
</reference>
<protein>
    <recommendedName>
        <fullName evidence="1">UGSC-like domain-containing protein</fullName>
    </recommendedName>
</protein>
<feature type="domain" description="UGSC-like" evidence="1">
    <location>
        <begin position="7"/>
        <end position="94"/>
    </location>
</feature>
<evidence type="ECO:0000313" key="3">
    <source>
        <dbReference type="Proteomes" id="UP000301751"/>
    </source>
</evidence>
<sequence length="94" mass="10056">MTASLVLLDPTSERSPVARALAVRPPSLHGLAVAVLDISKARGNVFLDRVAELLAAQGVTVNRYRKPTFTRPAPTALRQQIAAENQLVIEGLAD</sequence>
<keyword evidence="3" id="KW-1185">Reference proteome</keyword>
<dbReference type="EMBL" id="BJCL01000001">
    <property type="protein sequence ID" value="GCL61440.1"/>
    <property type="molecule type" value="Genomic_DNA"/>
</dbReference>
<comment type="caution">
    <text evidence="2">The sequence shown here is derived from an EMBL/GenBank/DDBJ whole genome shotgun (WGS) entry which is preliminary data.</text>
</comment>
<dbReference type="InterPro" id="IPR057767">
    <property type="entry name" value="UGSC-like_dom"/>
</dbReference>
<dbReference type="OrthoDB" id="7725610at2"/>
<dbReference type="Pfam" id="PF24696">
    <property type="entry name" value="UGSC"/>
    <property type="match status" value="1"/>
</dbReference>
<proteinExistence type="predicted"/>
<dbReference type="Proteomes" id="UP000301751">
    <property type="component" value="Unassembled WGS sequence"/>
</dbReference>
<gene>
    <name evidence="2" type="ORF">AQPW35_05210</name>
</gene>